<dbReference type="Proteomes" id="UP001431209">
    <property type="component" value="Unassembled WGS sequence"/>
</dbReference>
<dbReference type="EMBL" id="JAOPGA020000682">
    <property type="protein sequence ID" value="KAL0480652.1"/>
    <property type="molecule type" value="Genomic_DNA"/>
</dbReference>
<evidence type="ECO:0000256" key="1">
    <source>
        <dbReference type="SAM" id="SignalP"/>
    </source>
</evidence>
<feature type="signal peptide" evidence="1">
    <location>
        <begin position="1"/>
        <end position="19"/>
    </location>
</feature>
<keyword evidence="1" id="KW-0732">Signal</keyword>
<organism evidence="2 3">
    <name type="scientific">Acrasis kona</name>
    <dbReference type="NCBI Taxonomy" id="1008807"/>
    <lineage>
        <taxon>Eukaryota</taxon>
        <taxon>Discoba</taxon>
        <taxon>Heterolobosea</taxon>
        <taxon>Tetramitia</taxon>
        <taxon>Eutetramitia</taxon>
        <taxon>Acrasidae</taxon>
        <taxon>Acrasis</taxon>
    </lineage>
</organism>
<protein>
    <submittedName>
        <fullName evidence="2">Uncharacterized protein</fullName>
    </submittedName>
</protein>
<reference evidence="2 3" key="1">
    <citation type="submission" date="2024-03" db="EMBL/GenBank/DDBJ databases">
        <title>The Acrasis kona genome and developmental transcriptomes reveal deep origins of eukaryotic multicellular pathways.</title>
        <authorList>
            <person name="Sheikh S."/>
            <person name="Fu C.-J."/>
            <person name="Brown M.W."/>
            <person name="Baldauf S.L."/>
        </authorList>
    </citation>
    <scope>NUCLEOTIDE SEQUENCE [LARGE SCALE GENOMIC DNA]</scope>
    <source>
        <strain evidence="2 3">ATCC MYA-3509</strain>
    </source>
</reference>
<proteinExistence type="predicted"/>
<feature type="chain" id="PRO_5043632487" evidence="1">
    <location>
        <begin position="20"/>
        <end position="359"/>
    </location>
</feature>
<gene>
    <name evidence="2" type="ORF">AKO1_006869</name>
</gene>
<evidence type="ECO:0000313" key="2">
    <source>
        <dbReference type="EMBL" id="KAL0480652.1"/>
    </source>
</evidence>
<evidence type="ECO:0000313" key="3">
    <source>
        <dbReference type="Proteomes" id="UP001431209"/>
    </source>
</evidence>
<keyword evidence="3" id="KW-1185">Reference proteome</keyword>
<comment type="caution">
    <text evidence="2">The sequence shown here is derived from an EMBL/GenBank/DDBJ whole genome shotgun (WGS) entry which is preliminary data.</text>
</comment>
<sequence>MNTYKSIIALCLLIATVYCTDSTFVVGNGAGLFYKFDTTSQVATCINAAGSVVSTINLPCVPTSASITAVANVAVVTGIQAGANVIATVNLVTGAVVNIATTAAAQIVAGVREDFVITASGLCYNRLSLNDFSASQVVICTPSPTRLLGLLDDETAVVVTAGVSVRVGTFNIRAFADVSVSATVNVLTGTISGTVLLARNGFIYVTSTAGVLTRYVVNNLSLAVSSSINLGVSGNIQLAADVCNNQVLTAVGTNLLGVTVSQVNLNTFVAVSVAPINISLNLLGLLNINLGLNLGLGIGVRAAVSGSSLLLLNGNNNCCVGTSGGLQCNGQVRNSNLSLSALSTCAVVNTGLNLGVYVN</sequence>
<name>A0AAW2YWJ1_9EUKA</name>
<accession>A0AAW2YWJ1</accession>
<dbReference type="AlphaFoldDB" id="A0AAW2YWJ1"/>